<sequence>MSTDPRAALQALVNALEEHLAAAANRRSDDDPTVDGAYLAIANTFEAYEEALYDAYDEVTPLTVFAEEDDSDDDLDYDDDDDDDDDDLLEDNEMMDEDLIDEDDYDDDDDENEDRDSSNGRRSGR</sequence>
<dbReference type="Proteomes" id="UP000030664">
    <property type="component" value="Unassembled WGS sequence"/>
</dbReference>
<evidence type="ECO:0000256" key="1">
    <source>
        <dbReference type="SAM" id="MobiDB-lite"/>
    </source>
</evidence>
<feature type="region of interest" description="Disordered" evidence="1">
    <location>
        <begin position="64"/>
        <end position="125"/>
    </location>
</feature>
<feature type="compositionally biased region" description="Acidic residues" evidence="1">
    <location>
        <begin position="66"/>
        <end position="114"/>
    </location>
</feature>
<evidence type="ECO:0000313" key="2">
    <source>
        <dbReference type="EMBL" id="KHE74879.1"/>
    </source>
</evidence>
<dbReference type="EMBL" id="JROM01000016">
    <property type="protein sequence ID" value="KHE74879.1"/>
    <property type="molecule type" value="Genomic_DNA"/>
</dbReference>
<evidence type="ECO:0000313" key="3">
    <source>
        <dbReference type="Proteomes" id="UP000030664"/>
    </source>
</evidence>
<comment type="caution">
    <text evidence="2">The sequence shown here is derived from an EMBL/GenBank/DDBJ whole genome shotgun (WGS) entry which is preliminary data.</text>
</comment>
<dbReference type="STRING" id="223184.AS25_03465"/>
<dbReference type="RefSeq" id="WP_035961515.1">
    <property type="nucleotide sequence ID" value="NZ_FXBD01000022.1"/>
</dbReference>
<reference evidence="2 3" key="1">
    <citation type="submission" date="2014-09" db="EMBL/GenBank/DDBJ databases">
        <title>High-quality draft genome sequence of Kocuria marina SO9-6, an actinobacterium isolated from a copper mine.</title>
        <authorList>
            <person name="Castro D.B."/>
            <person name="Pereira L.B."/>
            <person name="Silva M.V."/>
            <person name="Silva B.P."/>
            <person name="Zanardi B.R."/>
            <person name="Carlos C."/>
            <person name="Belgini D.R."/>
            <person name="Limache E.G."/>
            <person name="Lacerda G.V."/>
            <person name="Nery M.B."/>
            <person name="Gomes M.B."/>
            <person name="Souza S."/>
            <person name="Silva T.M."/>
            <person name="Rodrigues V.D."/>
            <person name="Paulino L.C."/>
            <person name="Vicentini R."/>
            <person name="Ferraz L.F."/>
            <person name="Ottoboni L.M."/>
        </authorList>
    </citation>
    <scope>NUCLEOTIDE SEQUENCE [LARGE SCALE GENOMIC DNA]</scope>
    <source>
        <strain evidence="2 3">SO9-6</strain>
    </source>
</reference>
<protein>
    <submittedName>
        <fullName evidence="2">Primosomal protein</fullName>
    </submittedName>
</protein>
<name>A0A0B0DI13_9MICC</name>
<accession>A0A0B0DI13</accession>
<organism evidence="2 3">
    <name type="scientific">Kocuria marina</name>
    <dbReference type="NCBI Taxonomy" id="223184"/>
    <lineage>
        <taxon>Bacteria</taxon>
        <taxon>Bacillati</taxon>
        <taxon>Actinomycetota</taxon>
        <taxon>Actinomycetes</taxon>
        <taxon>Micrococcales</taxon>
        <taxon>Micrococcaceae</taxon>
        <taxon>Kocuria</taxon>
    </lineage>
</organism>
<dbReference type="eggNOG" id="ENOG50336AB">
    <property type="taxonomic scope" value="Bacteria"/>
</dbReference>
<dbReference type="AlphaFoldDB" id="A0A0B0DI13"/>
<gene>
    <name evidence="2" type="ORF">AS25_03465</name>
</gene>
<proteinExistence type="predicted"/>